<evidence type="ECO:0000259" key="10">
    <source>
        <dbReference type="PROSITE" id="PS50022"/>
    </source>
</evidence>
<feature type="region of interest" description="Disordered" evidence="8">
    <location>
        <begin position="83"/>
        <end position="132"/>
    </location>
</feature>
<keyword evidence="12" id="KW-1185">Reference proteome</keyword>
<dbReference type="GO" id="GO:0012505">
    <property type="term" value="C:endomembrane system"/>
    <property type="evidence" value="ECO:0007669"/>
    <property type="project" value="UniProtKB-SubCell"/>
</dbReference>
<evidence type="ECO:0000313" key="12">
    <source>
        <dbReference type="Proteomes" id="UP000314294"/>
    </source>
</evidence>
<evidence type="ECO:0000256" key="9">
    <source>
        <dbReference type="SAM" id="Phobius"/>
    </source>
</evidence>
<dbReference type="GO" id="GO:0005886">
    <property type="term" value="C:plasma membrane"/>
    <property type="evidence" value="ECO:0007669"/>
    <property type="project" value="TreeGrafter"/>
</dbReference>
<comment type="subcellular location">
    <subcellularLocation>
        <location evidence="1">Endomembrane system</location>
        <topology evidence="1">Peripheral membrane protein</topology>
    </subcellularLocation>
    <subcellularLocation>
        <location evidence="2">Secreted</location>
    </subcellularLocation>
</comment>
<dbReference type="PANTHER" id="PTHR46806:SF5">
    <property type="entry name" value="F5_8 TYPE C DOMAIN-CONTAINING PROTEIN"/>
    <property type="match status" value="1"/>
</dbReference>
<dbReference type="EMBL" id="SRLO01014930">
    <property type="protein sequence ID" value="TNN24586.1"/>
    <property type="molecule type" value="Genomic_DNA"/>
</dbReference>
<evidence type="ECO:0000313" key="11">
    <source>
        <dbReference type="EMBL" id="TNN24586.1"/>
    </source>
</evidence>
<dbReference type="OrthoDB" id="412155at2759"/>
<dbReference type="InterPro" id="IPR008979">
    <property type="entry name" value="Galactose-bd-like_sf"/>
</dbReference>
<dbReference type="PROSITE" id="PS50022">
    <property type="entry name" value="FA58C_3"/>
    <property type="match status" value="1"/>
</dbReference>
<proteinExistence type="predicted"/>
<evidence type="ECO:0000256" key="5">
    <source>
        <dbReference type="ARBA" id="ARBA00023136"/>
    </source>
</evidence>
<evidence type="ECO:0000256" key="2">
    <source>
        <dbReference type="ARBA" id="ARBA00004613"/>
    </source>
</evidence>
<evidence type="ECO:0000256" key="6">
    <source>
        <dbReference type="ARBA" id="ARBA00023157"/>
    </source>
</evidence>
<dbReference type="PANTHER" id="PTHR46806">
    <property type="entry name" value="F5/8 TYPE C DOMAIN-CONTAINING PROTEIN"/>
    <property type="match status" value="1"/>
</dbReference>
<dbReference type="PROSITE" id="PS50068">
    <property type="entry name" value="LDLRA_2"/>
    <property type="match status" value="1"/>
</dbReference>
<dbReference type="PROSITE" id="PS01209">
    <property type="entry name" value="LDLRA_1"/>
    <property type="match status" value="1"/>
</dbReference>
<dbReference type="GO" id="GO:0005576">
    <property type="term" value="C:extracellular region"/>
    <property type="evidence" value="ECO:0007669"/>
    <property type="project" value="UniProtKB-SubCell"/>
</dbReference>
<keyword evidence="3" id="KW-0964">Secreted</keyword>
<protein>
    <submittedName>
        <fullName evidence="11">SCO-spondin</fullName>
    </submittedName>
</protein>
<feature type="transmembrane region" description="Helical" evidence="9">
    <location>
        <begin position="12"/>
        <end position="38"/>
    </location>
</feature>
<feature type="domain" description="F5/8 type C" evidence="10">
    <location>
        <begin position="148"/>
        <end position="221"/>
    </location>
</feature>
<keyword evidence="9" id="KW-0812">Transmembrane</keyword>
<dbReference type="GO" id="GO:0038023">
    <property type="term" value="F:signaling receptor activity"/>
    <property type="evidence" value="ECO:0007669"/>
    <property type="project" value="TreeGrafter"/>
</dbReference>
<dbReference type="PROSITE" id="PS01286">
    <property type="entry name" value="FA58C_2"/>
    <property type="match status" value="1"/>
</dbReference>
<dbReference type="SUPFAM" id="SSF57424">
    <property type="entry name" value="LDL receptor-like module"/>
    <property type="match status" value="1"/>
</dbReference>
<dbReference type="Gene3D" id="4.10.400.10">
    <property type="entry name" value="Low-density Lipoprotein Receptor"/>
    <property type="match status" value="1"/>
</dbReference>
<dbReference type="GO" id="GO:0007155">
    <property type="term" value="P:cell adhesion"/>
    <property type="evidence" value="ECO:0007669"/>
    <property type="project" value="UniProtKB-KW"/>
</dbReference>
<dbReference type="SMART" id="SM00192">
    <property type="entry name" value="LDLa"/>
    <property type="match status" value="1"/>
</dbReference>
<keyword evidence="5 9" id="KW-0472">Membrane</keyword>
<dbReference type="Pfam" id="PF00754">
    <property type="entry name" value="F5_F8_type_C"/>
    <property type="match status" value="1"/>
</dbReference>
<dbReference type="AlphaFoldDB" id="A0A4Z2E6N2"/>
<feature type="disulfide bond" evidence="7">
    <location>
        <begin position="247"/>
        <end position="262"/>
    </location>
</feature>
<keyword evidence="6 7" id="KW-1015">Disulfide bond</keyword>
<sequence>MSSSRSSCVLITLIRILVLILMLVLVLILVLVLVLLSVDLQGWSPEPSAYQDLPQRSPEGLGPSLYLQTDLLREYNITGGWSQEAESGGGVRRRSREAESGGGVRRRSQEAEQGGGVRRRSREAEPGGGAGLTCGRVLTQGGGGFGAFVSSFYLQFSRDGRRWSTSREPGAAPRAQVFLGNHDDRGVAEVRLDRAASARFVRLLPHDFQNAVYLRMEVMGCDDGSRCPAGHFSCPPPGGCIEAALRCDGTAHCPEGEDETGCTESTTQPDR</sequence>
<dbReference type="InterPro" id="IPR000421">
    <property type="entry name" value="FA58C"/>
</dbReference>
<evidence type="ECO:0000256" key="3">
    <source>
        <dbReference type="ARBA" id="ARBA00022525"/>
    </source>
</evidence>
<dbReference type="Pfam" id="PF00057">
    <property type="entry name" value="Ldl_recept_a"/>
    <property type="match status" value="1"/>
</dbReference>
<dbReference type="InterPro" id="IPR002172">
    <property type="entry name" value="LDrepeatLR_classA_rpt"/>
</dbReference>
<evidence type="ECO:0000256" key="4">
    <source>
        <dbReference type="ARBA" id="ARBA00022889"/>
    </source>
</evidence>
<evidence type="ECO:0000256" key="1">
    <source>
        <dbReference type="ARBA" id="ARBA00004184"/>
    </source>
</evidence>
<evidence type="ECO:0000256" key="7">
    <source>
        <dbReference type="PROSITE-ProRule" id="PRU00124"/>
    </source>
</evidence>
<dbReference type="Gene3D" id="2.60.120.260">
    <property type="entry name" value="Galactose-binding domain-like"/>
    <property type="match status" value="1"/>
</dbReference>
<keyword evidence="9" id="KW-1133">Transmembrane helix</keyword>
<gene>
    <name evidence="11" type="primary">SSPO_4</name>
    <name evidence="11" type="ORF">EYF80_065288</name>
</gene>
<reference evidence="11 12" key="1">
    <citation type="submission" date="2019-03" db="EMBL/GenBank/DDBJ databases">
        <title>First draft genome of Liparis tanakae, snailfish: a comprehensive survey of snailfish specific genes.</title>
        <authorList>
            <person name="Kim W."/>
            <person name="Song I."/>
            <person name="Jeong J.-H."/>
            <person name="Kim D."/>
            <person name="Kim S."/>
            <person name="Ryu S."/>
            <person name="Song J.Y."/>
            <person name="Lee S.K."/>
        </authorList>
    </citation>
    <scope>NUCLEOTIDE SEQUENCE [LARGE SCALE GENOMIC DNA]</scope>
    <source>
        <tissue evidence="11">Muscle</tissue>
    </source>
</reference>
<accession>A0A4Z2E6N2</accession>
<name>A0A4Z2E6N2_9TELE</name>
<dbReference type="InterPro" id="IPR023415">
    <property type="entry name" value="LDLR_class-A_CS"/>
</dbReference>
<dbReference type="Proteomes" id="UP000314294">
    <property type="component" value="Unassembled WGS sequence"/>
</dbReference>
<evidence type="ECO:0000256" key="8">
    <source>
        <dbReference type="SAM" id="MobiDB-lite"/>
    </source>
</evidence>
<comment type="caution">
    <text evidence="7">Lacks conserved residue(s) required for the propagation of feature annotation.</text>
</comment>
<keyword evidence="4" id="KW-0130">Cell adhesion</keyword>
<dbReference type="InterPro" id="IPR050633">
    <property type="entry name" value="Neuropilin_MCO_CoagFactor"/>
</dbReference>
<comment type="caution">
    <text evidence="11">The sequence shown here is derived from an EMBL/GenBank/DDBJ whole genome shotgun (WGS) entry which is preliminary data.</text>
</comment>
<dbReference type="SUPFAM" id="SSF49785">
    <property type="entry name" value="Galactose-binding domain-like"/>
    <property type="match status" value="1"/>
</dbReference>
<dbReference type="CDD" id="cd00112">
    <property type="entry name" value="LDLa"/>
    <property type="match status" value="1"/>
</dbReference>
<dbReference type="InterPro" id="IPR036055">
    <property type="entry name" value="LDL_receptor-like_sf"/>
</dbReference>
<organism evidence="11 12">
    <name type="scientific">Liparis tanakae</name>
    <name type="common">Tanaka's snailfish</name>
    <dbReference type="NCBI Taxonomy" id="230148"/>
    <lineage>
        <taxon>Eukaryota</taxon>
        <taxon>Metazoa</taxon>
        <taxon>Chordata</taxon>
        <taxon>Craniata</taxon>
        <taxon>Vertebrata</taxon>
        <taxon>Euteleostomi</taxon>
        <taxon>Actinopterygii</taxon>
        <taxon>Neopterygii</taxon>
        <taxon>Teleostei</taxon>
        <taxon>Neoteleostei</taxon>
        <taxon>Acanthomorphata</taxon>
        <taxon>Eupercaria</taxon>
        <taxon>Perciformes</taxon>
        <taxon>Cottioidei</taxon>
        <taxon>Cottales</taxon>
        <taxon>Liparidae</taxon>
        <taxon>Liparis</taxon>
    </lineage>
</organism>